<reference evidence="1 2" key="1">
    <citation type="submission" date="2019-05" db="EMBL/GenBank/DDBJ databases">
        <title>Another draft genome of Portunus trituberculatus and its Hox gene families provides insights of decapod evolution.</title>
        <authorList>
            <person name="Jeong J.-H."/>
            <person name="Song I."/>
            <person name="Kim S."/>
            <person name="Choi T."/>
            <person name="Kim D."/>
            <person name="Ryu S."/>
            <person name="Kim W."/>
        </authorList>
    </citation>
    <scope>NUCLEOTIDE SEQUENCE [LARGE SCALE GENOMIC DNA]</scope>
    <source>
        <tissue evidence="1">Muscle</tissue>
    </source>
</reference>
<evidence type="ECO:0000313" key="2">
    <source>
        <dbReference type="Proteomes" id="UP000324222"/>
    </source>
</evidence>
<organism evidence="1 2">
    <name type="scientific">Portunus trituberculatus</name>
    <name type="common">Swimming crab</name>
    <name type="synonym">Neptunus trituberculatus</name>
    <dbReference type="NCBI Taxonomy" id="210409"/>
    <lineage>
        <taxon>Eukaryota</taxon>
        <taxon>Metazoa</taxon>
        <taxon>Ecdysozoa</taxon>
        <taxon>Arthropoda</taxon>
        <taxon>Crustacea</taxon>
        <taxon>Multicrustacea</taxon>
        <taxon>Malacostraca</taxon>
        <taxon>Eumalacostraca</taxon>
        <taxon>Eucarida</taxon>
        <taxon>Decapoda</taxon>
        <taxon>Pleocyemata</taxon>
        <taxon>Brachyura</taxon>
        <taxon>Eubrachyura</taxon>
        <taxon>Portunoidea</taxon>
        <taxon>Portunidae</taxon>
        <taxon>Portuninae</taxon>
        <taxon>Portunus</taxon>
    </lineage>
</organism>
<sequence length="151" mass="15124">MTTHRLWRPCRPRPAGEDVMQDVGGVGGAGCGLSAPLGSVGVGGGGSATATGRAAGAAACLAPCLPSCGTCLSPIIERPAVARGAAGRPALARSRLTCSKNRNKFTAVQVVACVPAWRAPRAPPLPAPMPPSPAPAALPATHGWLPWDTFS</sequence>
<accession>A0A5B7JMW5</accession>
<gene>
    <name evidence="1" type="ORF">E2C01_093503</name>
</gene>
<protein>
    <submittedName>
        <fullName evidence="1">Uncharacterized protein</fullName>
    </submittedName>
</protein>
<dbReference type="EMBL" id="VSRR010112828">
    <property type="protein sequence ID" value="MPC98150.1"/>
    <property type="molecule type" value="Genomic_DNA"/>
</dbReference>
<evidence type="ECO:0000313" key="1">
    <source>
        <dbReference type="EMBL" id="MPC98150.1"/>
    </source>
</evidence>
<keyword evidence="2" id="KW-1185">Reference proteome</keyword>
<dbReference type="Proteomes" id="UP000324222">
    <property type="component" value="Unassembled WGS sequence"/>
</dbReference>
<name>A0A5B7JMW5_PORTR</name>
<comment type="caution">
    <text evidence="1">The sequence shown here is derived from an EMBL/GenBank/DDBJ whole genome shotgun (WGS) entry which is preliminary data.</text>
</comment>
<dbReference type="AlphaFoldDB" id="A0A5B7JMW5"/>
<proteinExistence type="predicted"/>